<feature type="non-terminal residue" evidence="1">
    <location>
        <position position="1"/>
    </location>
</feature>
<name>A0A699SAI8_TANCI</name>
<evidence type="ECO:0000313" key="1">
    <source>
        <dbReference type="EMBL" id="GFC94511.1"/>
    </source>
</evidence>
<organism evidence="1">
    <name type="scientific">Tanacetum cinerariifolium</name>
    <name type="common">Dalmatian daisy</name>
    <name type="synonym">Chrysanthemum cinerariifolium</name>
    <dbReference type="NCBI Taxonomy" id="118510"/>
    <lineage>
        <taxon>Eukaryota</taxon>
        <taxon>Viridiplantae</taxon>
        <taxon>Streptophyta</taxon>
        <taxon>Embryophyta</taxon>
        <taxon>Tracheophyta</taxon>
        <taxon>Spermatophyta</taxon>
        <taxon>Magnoliopsida</taxon>
        <taxon>eudicotyledons</taxon>
        <taxon>Gunneridae</taxon>
        <taxon>Pentapetalae</taxon>
        <taxon>asterids</taxon>
        <taxon>campanulids</taxon>
        <taxon>Asterales</taxon>
        <taxon>Asteraceae</taxon>
        <taxon>Asteroideae</taxon>
        <taxon>Anthemideae</taxon>
        <taxon>Anthemidinae</taxon>
        <taxon>Tanacetum</taxon>
    </lineage>
</organism>
<proteinExistence type="predicted"/>
<gene>
    <name evidence="1" type="ORF">Tci_866481</name>
</gene>
<reference evidence="1" key="1">
    <citation type="journal article" date="2019" name="Sci. Rep.">
        <title>Draft genome of Tanacetum cinerariifolium, the natural source of mosquito coil.</title>
        <authorList>
            <person name="Yamashiro T."/>
            <person name="Shiraishi A."/>
            <person name="Satake H."/>
            <person name="Nakayama K."/>
        </authorList>
    </citation>
    <scope>NUCLEOTIDE SEQUENCE</scope>
</reference>
<sequence length="130" mass="14176">VESSDDEQSLGEDASKQGRISDIDVDKGITLVITYDDAEMFDADKDLHCEEVFVANQDRNVVEKEVDAAQVQVSIVAATATISIDEVTLAQALADLKHTKLKAKAKWIVFHEPEESTTTTTATTIPKPKS</sequence>
<dbReference type="AlphaFoldDB" id="A0A699SAI8"/>
<protein>
    <submittedName>
        <fullName evidence="1">Uncharacterized protein</fullName>
    </submittedName>
</protein>
<dbReference type="EMBL" id="BKCJ011149110">
    <property type="protein sequence ID" value="GFC94511.1"/>
    <property type="molecule type" value="Genomic_DNA"/>
</dbReference>
<accession>A0A699SAI8</accession>
<comment type="caution">
    <text evidence="1">The sequence shown here is derived from an EMBL/GenBank/DDBJ whole genome shotgun (WGS) entry which is preliminary data.</text>
</comment>